<sequence length="1149" mass="127162">MDVLQGKVDLVDGEVRQIADALRGYLVNGDTPSRRVKPPETKAGRDLLQVLVDRLEGVHAGISDIRNLSSSLSSPPPPPPLLPSLPLPLANGPNTPLSSCNDSPNPQHQTLPLAQAQAERQDQDELQDEPQHHPTTADPINTHQHPGSLSPSTSSHPLSLSLPPSLPLSLPLPLPQITGSDDVNAGVTVSVVLSDHCSPVFDCTYQDIHVLNEERFEVFSSHPVVKERGYFKLQVRDLPPLDVNRVERPTKDHAQSFRYKADSVGLIKVDTGKKPKYSPPRLPLPTSAQSSWTQEEQRNLWNSTARNPPKGNRPYIIGNPLFDDIELHPGEKLKQRGAGPIEGISTQYVYFNLTGKTITTMHREDAHVRSENILRSGANKFWCFVKPSFTERLEEQMRLAYPEMRGCSQAVRHLSRHIPPAQLDKWGVEYTLDYCVPGQAVVTEPGTYHQVLNLGPNYALAINLEYMSSPDDPPNYCYCDDACPDQFAISAEDFKLRPERACSEEKESAGSLTPAGTHFEVPPQNGSKQSEPAAALLQSPASTPDRSLPSQTVPTSPAKSQKPYTEGQQPVNHSTPLGPSGVSPAQPVAFKIDRFIPNGQMPAPTVQEIAHPTKPSMPENYEPASAVQSAPEPAVSVQLVALPQEYAMPSDPRPAAPAQVTIQPLSLRGQQNRQTESAAAQFTQPHPPPEYPQQHIISAQPEPTAAEAIPPITAMKAVAPKNKRRSDGPPAKRMTKKQKLDAAATRNAPYATALTFLTSLVQGCEKLQPKALPFEQICNKSAFDRLAGLVREWRVQSKTFAEVGGGMDLVNYVDEQLHGSSALNIFLRRFCKVKLADWDRDFVKTSGQQPASKESVDQLLYKLDWDESKRHKLHDYLREGKCWKTICGDYGGLLCLIPFDTPDAQFSELALFQNTVSHFHQKIDVPIVHRLCDVGKVLERSIWNDLDLPEFIWETANTAVLALDQVVPLLNRFSIIKINHFDLAKYNWQRPTNWKATWKWPSDPTSMPCRGPKQCNQCGVKTSCQCLQQLVPEIQRVSDDGSKGAGIRALGPYRKDVILGELLGELVPVGMGASTGEWTMELQRPDLAGESVAEINPKVMGNWVRKVRHSTEPSAEFKIMKITGRWRMMLVALRDITFGEEITAKFGRG</sequence>
<organism evidence="6 7">
    <name type="scientific">Podospora appendiculata</name>
    <dbReference type="NCBI Taxonomy" id="314037"/>
    <lineage>
        <taxon>Eukaryota</taxon>
        <taxon>Fungi</taxon>
        <taxon>Dikarya</taxon>
        <taxon>Ascomycota</taxon>
        <taxon>Pezizomycotina</taxon>
        <taxon>Sordariomycetes</taxon>
        <taxon>Sordariomycetidae</taxon>
        <taxon>Sordariales</taxon>
        <taxon>Podosporaceae</taxon>
        <taxon>Podospora</taxon>
    </lineage>
</organism>
<accession>A0AAE0XLE8</accession>
<feature type="region of interest" description="Disordered" evidence="3">
    <location>
        <begin position="669"/>
        <end position="695"/>
    </location>
</feature>
<dbReference type="Gene3D" id="2.170.270.10">
    <property type="entry name" value="SET domain"/>
    <property type="match status" value="1"/>
</dbReference>
<feature type="domain" description="SET" evidence="4">
    <location>
        <begin position="1032"/>
        <end position="1147"/>
    </location>
</feature>
<dbReference type="InterPro" id="IPR001214">
    <property type="entry name" value="SET_dom"/>
</dbReference>
<dbReference type="Proteomes" id="UP001270362">
    <property type="component" value="Unassembled WGS sequence"/>
</dbReference>
<reference evidence="6" key="1">
    <citation type="journal article" date="2023" name="Mol. Phylogenet. Evol.">
        <title>Genome-scale phylogeny and comparative genomics of the fungal order Sordariales.</title>
        <authorList>
            <person name="Hensen N."/>
            <person name="Bonometti L."/>
            <person name="Westerberg I."/>
            <person name="Brannstrom I.O."/>
            <person name="Guillou S."/>
            <person name="Cros-Aarteil S."/>
            <person name="Calhoun S."/>
            <person name="Haridas S."/>
            <person name="Kuo A."/>
            <person name="Mondo S."/>
            <person name="Pangilinan J."/>
            <person name="Riley R."/>
            <person name="LaButti K."/>
            <person name="Andreopoulos B."/>
            <person name="Lipzen A."/>
            <person name="Chen C."/>
            <person name="Yan M."/>
            <person name="Daum C."/>
            <person name="Ng V."/>
            <person name="Clum A."/>
            <person name="Steindorff A."/>
            <person name="Ohm R.A."/>
            <person name="Martin F."/>
            <person name="Silar P."/>
            <person name="Natvig D.O."/>
            <person name="Lalanne C."/>
            <person name="Gautier V."/>
            <person name="Ament-Velasquez S.L."/>
            <person name="Kruys A."/>
            <person name="Hutchinson M.I."/>
            <person name="Powell A.J."/>
            <person name="Barry K."/>
            <person name="Miller A.N."/>
            <person name="Grigoriev I.V."/>
            <person name="Debuchy R."/>
            <person name="Gladieux P."/>
            <person name="Hiltunen Thoren M."/>
            <person name="Johannesson H."/>
        </authorList>
    </citation>
    <scope>NUCLEOTIDE SEQUENCE</scope>
    <source>
        <strain evidence="6">CBS 314.62</strain>
    </source>
</reference>
<dbReference type="PANTHER" id="PTHR10694">
    <property type="entry name" value="LYSINE-SPECIFIC DEMETHYLASE"/>
    <property type="match status" value="1"/>
</dbReference>
<dbReference type="SMART" id="SM00558">
    <property type="entry name" value="JmjC"/>
    <property type="match status" value="1"/>
</dbReference>
<evidence type="ECO:0000256" key="2">
    <source>
        <dbReference type="ARBA" id="ARBA00023004"/>
    </source>
</evidence>
<dbReference type="AlphaFoldDB" id="A0AAE0XLE8"/>
<dbReference type="InterPro" id="IPR003347">
    <property type="entry name" value="JmjC_dom"/>
</dbReference>
<evidence type="ECO:0000256" key="1">
    <source>
        <dbReference type="ARBA" id="ARBA00022723"/>
    </source>
</evidence>
<dbReference type="Pfam" id="PF00856">
    <property type="entry name" value="SET"/>
    <property type="match status" value="1"/>
</dbReference>
<evidence type="ECO:0000259" key="4">
    <source>
        <dbReference type="PROSITE" id="PS50280"/>
    </source>
</evidence>
<keyword evidence="7" id="KW-1185">Reference proteome</keyword>
<dbReference type="Gene3D" id="2.60.120.650">
    <property type="entry name" value="Cupin"/>
    <property type="match status" value="1"/>
</dbReference>
<dbReference type="GO" id="GO:0034647">
    <property type="term" value="F:histone H3K4me/H3K4me2/H3K4me3 demethylase activity"/>
    <property type="evidence" value="ECO:0007669"/>
    <property type="project" value="TreeGrafter"/>
</dbReference>
<feature type="region of interest" description="Disordered" evidence="3">
    <location>
        <begin position="500"/>
        <end position="585"/>
    </location>
</feature>
<dbReference type="GO" id="GO:0005634">
    <property type="term" value="C:nucleus"/>
    <property type="evidence" value="ECO:0007669"/>
    <property type="project" value="TreeGrafter"/>
</dbReference>
<comment type="caution">
    <text evidence="6">The sequence shown here is derived from an EMBL/GenBank/DDBJ whole genome shotgun (WGS) entry which is preliminary data.</text>
</comment>
<feature type="compositionally biased region" description="Polar residues" evidence="3">
    <location>
        <begin position="669"/>
        <end position="680"/>
    </location>
</feature>
<feature type="region of interest" description="Disordered" evidence="3">
    <location>
        <begin position="68"/>
        <end position="163"/>
    </location>
</feature>
<dbReference type="PROSITE" id="PS51184">
    <property type="entry name" value="JMJC"/>
    <property type="match status" value="1"/>
</dbReference>
<feature type="region of interest" description="Disordered" evidence="3">
    <location>
        <begin position="714"/>
        <end position="743"/>
    </location>
</feature>
<evidence type="ECO:0000313" key="6">
    <source>
        <dbReference type="EMBL" id="KAK3695518.1"/>
    </source>
</evidence>
<name>A0AAE0XLE8_9PEZI</name>
<feature type="compositionally biased region" description="Low complexity" evidence="3">
    <location>
        <begin position="146"/>
        <end position="163"/>
    </location>
</feature>
<dbReference type="PANTHER" id="PTHR10694:SF33">
    <property type="entry name" value="LYSINE-SPECIFIC DEMETHYLASE 5"/>
    <property type="match status" value="1"/>
</dbReference>
<dbReference type="InterPro" id="IPR046341">
    <property type="entry name" value="SET_dom_sf"/>
</dbReference>
<dbReference type="SUPFAM" id="SSF51197">
    <property type="entry name" value="Clavaminate synthase-like"/>
    <property type="match status" value="1"/>
</dbReference>
<feature type="compositionally biased region" description="Polar residues" evidence="3">
    <location>
        <begin position="539"/>
        <end position="577"/>
    </location>
</feature>
<protein>
    <recommendedName>
        <fullName evidence="8">JmjC domain-containing protein</fullName>
    </recommendedName>
</protein>
<dbReference type="SUPFAM" id="SSF82199">
    <property type="entry name" value="SET domain"/>
    <property type="match status" value="1"/>
</dbReference>
<reference evidence="6" key="2">
    <citation type="submission" date="2023-06" db="EMBL/GenBank/DDBJ databases">
        <authorList>
            <consortium name="Lawrence Berkeley National Laboratory"/>
            <person name="Haridas S."/>
            <person name="Hensen N."/>
            <person name="Bonometti L."/>
            <person name="Westerberg I."/>
            <person name="Brannstrom I.O."/>
            <person name="Guillou S."/>
            <person name="Cros-Aarteil S."/>
            <person name="Calhoun S."/>
            <person name="Kuo A."/>
            <person name="Mondo S."/>
            <person name="Pangilinan J."/>
            <person name="Riley R."/>
            <person name="Labutti K."/>
            <person name="Andreopoulos B."/>
            <person name="Lipzen A."/>
            <person name="Chen C."/>
            <person name="Yanf M."/>
            <person name="Daum C."/>
            <person name="Ng V."/>
            <person name="Clum A."/>
            <person name="Steindorff A."/>
            <person name="Ohm R."/>
            <person name="Martin F."/>
            <person name="Silar P."/>
            <person name="Natvig D."/>
            <person name="Lalanne C."/>
            <person name="Gautier V."/>
            <person name="Ament-Velasquez S.L."/>
            <person name="Kruys A."/>
            <person name="Hutchinson M.I."/>
            <person name="Powell A.J."/>
            <person name="Barry K."/>
            <person name="Miller A.N."/>
            <person name="Grigoriev I.V."/>
            <person name="Debuchy R."/>
            <person name="Gladieux P."/>
            <person name="Thoren M.H."/>
            <person name="Johannesson H."/>
        </authorList>
    </citation>
    <scope>NUCLEOTIDE SEQUENCE</scope>
    <source>
        <strain evidence="6">CBS 314.62</strain>
    </source>
</reference>
<dbReference type="SMART" id="SM00317">
    <property type="entry name" value="SET"/>
    <property type="match status" value="1"/>
</dbReference>
<dbReference type="GO" id="GO:0006355">
    <property type="term" value="P:regulation of DNA-templated transcription"/>
    <property type="evidence" value="ECO:0007669"/>
    <property type="project" value="TreeGrafter"/>
</dbReference>
<proteinExistence type="predicted"/>
<gene>
    <name evidence="6" type="ORF">B0T22DRAFT_526953</name>
</gene>
<evidence type="ECO:0000256" key="3">
    <source>
        <dbReference type="SAM" id="MobiDB-lite"/>
    </source>
</evidence>
<dbReference type="PROSITE" id="PS50280">
    <property type="entry name" value="SET"/>
    <property type="match status" value="1"/>
</dbReference>
<dbReference type="EMBL" id="JAULSO010000001">
    <property type="protein sequence ID" value="KAK3695518.1"/>
    <property type="molecule type" value="Genomic_DNA"/>
</dbReference>
<dbReference type="Pfam" id="PF02373">
    <property type="entry name" value="JmjC"/>
    <property type="match status" value="1"/>
</dbReference>
<keyword evidence="1" id="KW-0479">Metal-binding</keyword>
<evidence type="ECO:0000313" key="7">
    <source>
        <dbReference type="Proteomes" id="UP001270362"/>
    </source>
</evidence>
<feature type="compositionally biased region" description="Polar residues" evidence="3">
    <location>
        <begin position="92"/>
        <end position="112"/>
    </location>
</feature>
<feature type="domain" description="JmjC" evidence="5">
    <location>
        <begin position="317"/>
        <end position="483"/>
    </location>
</feature>
<dbReference type="GO" id="GO:0000785">
    <property type="term" value="C:chromatin"/>
    <property type="evidence" value="ECO:0007669"/>
    <property type="project" value="TreeGrafter"/>
</dbReference>
<keyword evidence="2" id="KW-0408">Iron</keyword>
<evidence type="ECO:0008006" key="8">
    <source>
        <dbReference type="Google" id="ProtNLM"/>
    </source>
</evidence>
<dbReference type="GO" id="GO:0046872">
    <property type="term" value="F:metal ion binding"/>
    <property type="evidence" value="ECO:0007669"/>
    <property type="project" value="UniProtKB-KW"/>
</dbReference>
<evidence type="ECO:0000259" key="5">
    <source>
        <dbReference type="PROSITE" id="PS51184"/>
    </source>
</evidence>
<feature type="compositionally biased region" description="Pro residues" evidence="3">
    <location>
        <begin position="74"/>
        <end position="86"/>
    </location>
</feature>
<feature type="compositionally biased region" description="Polar residues" evidence="3">
    <location>
        <begin position="286"/>
        <end position="296"/>
    </location>
</feature>
<feature type="region of interest" description="Disordered" evidence="3">
    <location>
        <begin position="270"/>
        <end position="296"/>
    </location>
</feature>